<dbReference type="SUPFAM" id="SSF52440">
    <property type="entry name" value="PreATP-grasp domain"/>
    <property type="match status" value="1"/>
</dbReference>
<dbReference type="GO" id="GO:0071555">
    <property type="term" value="P:cell wall organization"/>
    <property type="evidence" value="ECO:0007669"/>
    <property type="project" value="UniProtKB-KW"/>
</dbReference>
<dbReference type="GO" id="GO:0046872">
    <property type="term" value="F:metal ion binding"/>
    <property type="evidence" value="ECO:0007669"/>
    <property type="project" value="InterPro"/>
</dbReference>
<dbReference type="GO" id="GO:0005524">
    <property type="term" value="F:ATP binding"/>
    <property type="evidence" value="ECO:0007669"/>
    <property type="project" value="UniProtKB-UniRule"/>
</dbReference>
<dbReference type="EMBL" id="PFBM01000021">
    <property type="protein sequence ID" value="PIR82202.1"/>
    <property type="molecule type" value="Genomic_DNA"/>
</dbReference>
<dbReference type="GO" id="GO:0008716">
    <property type="term" value="F:D-alanine-D-alanine ligase activity"/>
    <property type="evidence" value="ECO:0007669"/>
    <property type="project" value="InterPro"/>
</dbReference>
<evidence type="ECO:0000313" key="6">
    <source>
        <dbReference type="EMBL" id="PIR82202.1"/>
    </source>
</evidence>
<keyword evidence="3" id="KW-0961">Cell wall biogenesis/degradation</keyword>
<dbReference type="InterPro" id="IPR013815">
    <property type="entry name" value="ATP_grasp_subdomain_1"/>
</dbReference>
<name>A0A2H0U720_9BACT</name>
<keyword evidence="4" id="KW-0547">Nucleotide-binding</keyword>
<keyword evidence="2" id="KW-0436">Ligase</keyword>
<keyword evidence="4" id="KW-0067">ATP-binding</keyword>
<reference evidence="7" key="1">
    <citation type="submission" date="2017-09" db="EMBL/GenBank/DDBJ databases">
        <title>Depth-based differentiation of microbial function through sediment-hosted aquifers and enrichment of novel symbionts in the deep terrestrial subsurface.</title>
        <authorList>
            <person name="Probst A.J."/>
            <person name="Ladd B."/>
            <person name="Jarett J.K."/>
            <person name="Geller-Mcgrath D.E."/>
            <person name="Sieber C.M.K."/>
            <person name="Emerson J.B."/>
            <person name="Anantharaman K."/>
            <person name="Thomas B.C."/>
            <person name="Malmstrom R."/>
            <person name="Stieglmeier M."/>
            <person name="Klingl A."/>
            <person name="Woyke T."/>
            <person name="Ryan C.M."/>
            <person name="Banfield J.F."/>
        </authorList>
    </citation>
    <scope>NUCLEOTIDE SEQUENCE [LARGE SCALE GENOMIC DNA]</scope>
</reference>
<protein>
    <recommendedName>
        <fullName evidence="5">ATP-grasp domain-containing protein</fullName>
    </recommendedName>
</protein>
<evidence type="ECO:0000256" key="1">
    <source>
        <dbReference type="ARBA" id="ARBA00010871"/>
    </source>
</evidence>
<evidence type="ECO:0000259" key="5">
    <source>
        <dbReference type="PROSITE" id="PS50975"/>
    </source>
</evidence>
<dbReference type="Gene3D" id="3.30.1490.20">
    <property type="entry name" value="ATP-grasp fold, A domain"/>
    <property type="match status" value="1"/>
</dbReference>
<feature type="domain" description="ATP-grasp" evidence="5">
    <location>
        <begin position="111"/>
        <end position="318"/>
    </location>
</feature>
<dbReference type="InterPro" id="IPR011095">
    <property type="entry name" value="Dala_Dala_lig_C"/>
</dbReference>
<dbReference type="PANTHER" id="PTHR23132">
    <property type="entry name" value="D-ALANINE--D-ALANINE LIGASE"/>
    <property type="match status" value="1"/>
</dbReference>
<dbReference type="Gene3D" id="3.40.50.20">
    <property type="match status" value="1"/>
</dbReference>
<accession>A0A2H0U720</accession>
<dbReference type="PROSITE" id="PS50975">
    <property type="entry name" value="ATP_GRASP"/>
    <property type="match status" value="1"/>
</dbReference>
<evidence type="ECO:0000256" key="3">
    <source>
        <dbReference type="ARBA" id="ARBA00023316"/>
    </source>
</evidence>
<gene>
    <name evidence="6" type="ORF">COU20_03525</name>
</gene>
<dbReference type="InterPro" id="IPR011761">
    <property type="entry name" value="ATP-grasp"/>
</dbReference>
<proteinExistence type="inferred from homology"/>
<comment type="caution">
    <text evidence="6">The sequence shown here is derived from an EMBL/GenBank/DDBJ whole genome shotgun (WGS) entry which is preliminary data.</text>
</comment>
<dbReference type="Proteomes" id="UP000231379">
    <property type="component" value="Unassembled WGS sequence"/>
</dbReference>
<evidence type="ECO:0000256" key="4">
    <source>
        <dbReference type="PROSITE-ProRule" id="PRU00409"/>
    </source>
</evidence>
<dbReference type="InterPro" id="IPR016185">
    <property type="entry name" value="PreATP-grasp_dom_sf"/>
</dbReference>
<dbReference type="SUPFAM" id="SSF56059">
    <property type="entry name" value="Glutathione synthetase ATP-binding domain-like"/>
    <property type="match status" value="1"/>
</dbReference>
<dbReference type="SMART" id="SM01209">
    <property type="entry name" value="GARS_A"/>
    <property type="match status" value="1"/>
</dbReference>
<sequence length="324" mass="34940">MARLVVAVLRGGTSDEYTLSLRTGAQLLRALPEEEYDVRDILIDAQGVWHSRGLPLPPARALTGVDAVLNGLHGGIGEDGTLARLLRQLSVAHATASAHASALSLHKARASAVMREAGIHVPRGVLFSVSNEVPSTTMARAVFEQFGPPYIVKPTSTGASHGVVYVASYPELPEAIARVLETYGAALVEEYIIGEETTAAVMDDFRGEELYAFPPARVVRPERARHLAHTHHLDGAIRYNTPSDFSHAEKEAIVEAARKAHRALGLSFVSRADIILSRRGPYVLEVNAVPGLYEGAALPPMLESVGSSVGEYARHQLQLARERN</sequence>
<organism evidence="6 7">
    <name type="scientific">Candidatus Kaiserbacteria bacterium CG10_big_fil_rev_8_21_14_0_10_59_10</name>
    <dbReference type="NCBI Taxonomy" id="1974612"/>
    <lineage>
        <taxon>Bacteria</taxon>
        <taxon>Candidatus Kaiseribacteriota</taxon>
    </lineage>
</organism>
<dbReference type="Gene3D" id="3.30.470.20">
    <property type="entry name" value="ATP-grasp fold, B domain"/>
    <property type="match status" value="1"/>
</dbReference>
<evidence type="ECO:0000313" key="7">
    <source>
        <dbReference type="Proteomes" id="UP000231379"/>
    </source>
</evidence>
<evidence type="ECO:0000256" key="2">
    <source>
        <dbReference type="ARBA" id="ARBA00022598"/>
    </source>
</evidence>
<dbReference type="PANTHER" id="PTHR23132:SF23">
    <property type="entry name" value="D-ALANINE--D-ALANINE LIGASE B"/>
    <property type="match status" value="1"/>
</dbReference>
<comment type="similarity">
    <text evidence="1">Belongs to the D-alanine--D-alanine ligase family.</text>
</comment>
<dbReference type="Pfam" id="PF07478">
    <property type="entry name" value="Dala_Dala_lig_C"/>
    <property type="match status" value="1"/>
</dbReference>
<dbReference type="AlphaFoldDB" id="A0A2H0U720"/>